<reference evidence="1 2" key="1">
    <citation type="submission" date="2024-04" db="EMBL/GenBank/DDBJ databases">
        <title>Novel genus in family Flammeovirgaceae.</title>
        <authorList>
            <person name="Nguyen T.H."/>
            <person name="Vuong T.Q."/>
            <person name="Le H."/>
            <person name="Kim S.-G."/>
        </authorList>
    </citation>
    <scope>NUCLEOTIDE SEQUENCE [LARGE SCALE GENOMIC DNA]</scope>
    <source>
        <strain evidence="1 2">JCM 23209</strain>
    </source>
</reference>
<organism evidence="1 2">
    <name type="scientific">Rapidithrix thailandica</name>
    <dbReference type="NCBI Taxonomy" id="413964"/>
    <lineage>
        <taxon>Bacteria</taxon>
        <taxon>Pseudomonadati</taxon>
        <taxon>Bacteroidota</taxon>
        <taxon>Cytophagia</taxon>
        <taxon>Cytophagales</taxon>
        <taxon>Flammeovirgaceae</taxon>
        <taxon>Rapidithrix</taxon>
    </lineage>
</organism>
<name>A0AAW9SKU1_9BACT</name>
<dbReference type="EMBL" id="JBDKWZ010000021">
    <property type="protein sequence ID" value="MEN7551361.1"/>
    <property type="molecule type" value="Genomic_DNA"/>
</dbReference>
<dbReference type="AlphaFoldDB" id="A0AAW9SKU1"/>
<dbReference type="Proteomes" id="UP001403385">
    <property type="component" value="Unassembled WGS sequence"/>
</dbReference>
<proteinExistence type="predicted"/>
<evidence type="ECO:0000313" key="1">
    <source>
        <dbReference type="EMBL" id="MEN7551361.1"/>
    </source>
</evidence>
<evidence type="ECO:0000313" key="2">
    <source>
        <dbReference type="Proteomes" id="UP001403385"/>
    </source>
</evidence>
<protein>
    <submittedName>
        <fullName evidence="1">Uncharacterized protein</fullName>
    </submittedName>
</protein>
<dbReference type="RefSeq" id="WP_346824139.1">
    <property type="nucleotide sequence ID" value="NZ_JBDKWZ010000021.1"/>
</dbReference>
<gene>
    <name evidence="1" type="ORF">AAG747_25825</name>
</gene>
<accession>A0AAW9SKU1</accession>
<comment type="caution">
    <text evidence="1">The sequence shown here is derived from an EMBL/GenBank/DDBJ whole genome shotgun (WGS) entry which is preliminary data.</text>
</comment>
<sequence>MKLFGPDAETGLAQYIMAENIETLEEKYVQDLDLNAPFEITKYIEEPPIVCSIS</sequence>
<keyword evidence="2" id="KW-1185">Reference proteome</keyword>